<evidence type="ECO:0000313" key="3">
    <source>
        <dbReference type="Proteomes" id="UP000828390"/>
    </source>
</evidence>
<dbReference type="EMBL" id="JAIWYP010000005">
    <property type="protein sequence ID" value="KAH3818333.1"/>
    <property type="molecule type" value="Genomic_DNA"/>
</dbReference>
<comment type="caution">
    <text evidence="2">The sequence shown here is derived from an EMBL/GenBank/DDBJ whole genome shotgun (WGS) entry which is preliminary data.</text>
</comment>
<gene>
    <name evidence="2" type="ORF">DPMN_119939</name>
</gene>
<evidence type="ECO:0000313" key="2">
    <source>
        <dbReference type="EMBL" id="KAH3818333.1"/>
    </source>
</evidence>
<evidence type="ECO:0000256" key="1">
    <source>
        <dbReference type="SAM" id="MobiDB-lite"/>
    </source>
</evidence>
<name>A0A9D4GK42_DREPO</name>
<feature type="region of interest" description="Disordered" evidence="1">
    <location>
        <begin position="1"/>
        <end position="85"/>
    </location>
</feature>
<reference evidence="2" key="2">
    <citation type="submission" date="2020-11" db="EMBL/GenBank/DDBJ databases">
        <authorList>
            <person name="McCartney M.A."/>
            <person name="Auch B."/>
            <person name="Kono T."/>
            <person name="Mallez S."/>
            <person name="Becker A."/>
            <person name="Gohl D.M."/>
            <person name="Silverstein K.A.T."/>
            <person name="Koren S."/>
            <person name="Bechman K.B."/>
            <person name="Herman A."/>
            <person name="Abrahante J.E."/>
            <person name="Garbe J."/>
        </authorList>
    </citation>
    <scope>NUCLEOTIDE SEQUENCE</scope>
    <source>
        <strain evidence="2">Duluth1</strain>
        <tissue evidence="2">Whole animal</tissue>
    </source>
</reference>
<reference evidence="2" key="1">
    <citation type="journal article" date="2019" name="bioRxiv">
        <title>The Genome of the Zebra Mussel, Dreissena polymorpha: A Resource for Invasive Species Research.</title>
        <authorList>
            <person name="McCartney M.A."/>
            <person name="Auch B."/>
            <person name="Kono T."/>
            <person name="Mallez S."/>
            <person name="Zhang Y."/>
            <person name="Obille A."/>
            <person name="Becker A."/>
            <person name="Abrahante J.E."/>
            <person name="Garbe J."/>
            <person name="Badalamenti J.P."/>
            <person name="Herman A."/>
            <person name="Mangelson H."/>
            <person name="Liachko I."/>
            <person name="Sullivan S."/>
            <person name="Sone E.D."/>
            <person name="Koren S."/>
            <person name="Silverstein K.A.T."/>
            <person name="Beckman K.B."/>
            <person name="Gohl D.M."/>
        </authorList>
    </citation>
    <scope>NUCLEOTIDE SEQUENCE</scope>
    <source>
        <strain evidence="2">Duluth1</strain>
        <tissue evidence="2">Whole animal</tissue>
    </source>
</reference>
<organism evidence="2 3">
    <name type="scientific">Dreissena polymorpha</name>
    <name type="common">Zebra mussel</name>
    <name type="synonym">Mytilus polymorpha</name>
    <dbReference type="NCBI Taxonomy" id="45954"/>
    <lineage>
        <taxon>Eukaryota</taxon>
        <taxon>Metazoa</taxon>
        <taxon>Spiralia</taxon>
        <taxon>Lophotrochozoa</taxon>
        <taxon>Mollusca</taxon>
        <taxon>Bivalvia</taxon>
        <taxon>Autobranchia</taxon>
        <taxon>Heteroconchia</taxon>
        <taxon>Euheterodonta</taxon>
        <taxon>Imparidentia</taxon>
        <taxon>Neoheterodontei</taxon>
        <taxon>Myida</taxon>
        <taxon>Dreissenoidea</taxon>
        <taxon>Dreissenidae</taxon>
        <taxon>Dreissena</taxon>
    </lineage>
</organism>
<dbReference type="Proteomes" id="UP000828390">
    <property type="component" value="Unassembled WGS sequence"/>
</dbReference>
<protein>
    <submittedName>
        <fullName evidence="2">Uncharacterized protein</fullName>
    </submittedName>
</protein>
<keyword evidence="3" id="KW-1185">Reference proteome</keyword>
<dbReference type="AlphaFoldDB" id="A0A9D4GK42"/>
<accession>A0A9D4GK42</accession>
<sequence>MCGDVELNTGPPKTSTDRKRVSPIGQGACGGPSDMDPLPCKNPRGRVGRASTRGQPEMDTARRQSTTYDGPDTRKRRISSYTNIA</sequence>
<proteinExistence type="predicted"/>